<sequence>MLFFFKAYVHISCFIKDVIMIHGVGVFLDIGNVTKALKSTGPGVDEGRALDQGLRKMTLDPPRRIQAIWYTLGWVTA</sequence>
<feature type="non-terminal residue" evidence="1">
    <location>
        <position position="1"/>
    </location>
</feature>
<evidence type="ECO:0000313" key="2">
    <source>
        <dbReference type="Proteomes" id="UP000685013"/>
    </source>
</evidence>
<protein>
    <submittedName>
        <fullName evidence="1">Uncharacterized protein</fullName>
    </submittedName>
</protein>
<accession>A0AAV6NTK9</accession>
<evidence type="ECO:0000313" key="1">
    <source>
        <dbReference type="EMBL" id="KAG6602461.1"/>
    </source>
</evidence>
<dbReference type="Proteomes" id="UP000685013">
    <property type="component" value="Chromosome 4"/>
</dbReference>
<comment type="caution">
    <text evidence="1">The sequence shown here is derived from an EMBL/GenBank/DDBJ whole genome shotgun (WGS) entry which is preliminary data.</text>
</comment>
<dbReference type="EMBL" id="JAGKQH010000004">
    <property type="protein sequence ID" value="KAG6602461.1"/>
    <property type="molecule type" value="Genomic_DNA"/>
</dbReference>
<dbReference type="AlphaFoldDB" id="A0AAV6NTK9"/>
<name>A0AAV6NTK9_9ROSI</name>
<reference evidence="1 2" key="1">
    <citation type="journal article" date="2021" name="Hortic Res">
        <title>The domestication of Cucurbita argyrosperma as revealed by the genome of its wild relative.</title>
        <authorList>
            <person name="Barrera-Redondo J."/>
            <person name="Sanchez-de la Vega G."/>
            <person name="Aguirre-Liguori J.A."/>
            <person name="Castellanos-Morales G."/>
            <person name="Gutierrez-Guerrero Y.T."/>
            <person name="Aguirre-Dugua X."/>
            <person name="Aguirre-Planter E."/>
            <person name="Tenaillon M.I."/>
            <person name="Lira-Saade R."/>
            <person name="Eguiarte L.E."/>
        </authorList>
    </citation>
    <scope>NUCLEOTIDE SEQUENCE [LARGE SCALE GENOMIC DNA]</scope>
    <source>
        <strain evidence="1">JBR-2021</strain>
    </source>
</reference>
<organism evidence="1 2">
    <name type="scientific">Cucurbita argyrosperma subsp. sororia</name>
    <dbReference type="NCBI Taxonomy" id="37648"/>
    <lineage>
        <taxon>Eukaryota</taxon>
        <taxon>Viridiplantae</taxon>
        <taxon>Streptophyta</taxon>
        <taxon>Embryophyta</taxon>
        <taxon>Tracheophyta</taxon>
        <taxon>Spermatophyta</taxon>
        <taxon>Magnoliopsida</taxon>
        <taxon>eudicotyledons</taxon>
        <taxon>Gunneridae</taxon>
        <taxon>Pentapetalae</taxon>
        <taxon>rosids</taxon>
        <taxon>fabids</taxon>
        <taxon>Cucurbitales</taxon>
        <taxon>Cucurbitaceae</taxon>
        <taxon>Cucurbiteae</taxon>
        <taxon>Cucurbita</taxon>
    </lineage>
</organism>
<gene>
    <name evidence="1" type="ORF">SDJN03_07694</name>
</gene>
<keyword evidence="2" id="KW-1185">Reference proteome</keyword>
<proteinExistence type="predicted"/>